<dbReference type="STRING" id="1166018.FAES_2071"/>
<keyword evidence="2" id="KW-1185">Reference proteome</keyword>
<dbReference type="AlphaFoldDB" id="I0K7H7"/>
<accession>I0K7H7</accession>
<name>I0K7H7_9BACT</name>
<protein>
    <submittedName>
        <fullName evidence="1">Uncharacterized protein</fullName>
    </submittedName>
</protein>
<organism evidence="1 2">
    <name type="scientific">Fibrella aestuarina BUZ 2</name>
    <dbReference type="NCBI Taxonomy" id="1166018"/>
    <lineage>
        <taxon>Bacteria</taxon>
        <taxon>Pseudomonadati</taxon>
        <taxon>Bacteroidota</taxon>
        <taxon>Cytophagia</taxon>
        <taxon>Cytophagales</taxon>
        <taxon>Spirosomataceae</taxon>
        <taxon>Fibrella</taxon>
    </lineage>
</organism>
<dbReference type="KEGG" id="fae:FAES_2071"/>
<proteinExistence type="predicted"/>
<sequence length="118" mass="13405">MPMKPIRFVTYLLVWLLAITAFAQSNQKVTLLLKNNGLLPREFKFLERHPDDKYPNVFTTYLLPGQTYKVQLKVGTSLAQVNQDEINASMRGSDVTGKPLLLVKATDADKTINLIQKR</sequence>
<dbReference type="EMBL" id="HE796683">
    <property type="protein sequence ID" value="CCH00080.1"/>
    <property type="molecule type" value="Genomic_DNA"/>
</dbReference>
<dbReference type="Proteomes" id="UP000011058">
    <property type="component" value="Chromosome"/>
</dbReference>
<evidence type="ECO:0000313" key="2">
    <source>
        <dbReference type="Proteomes" id="UP000011058"/>
    </source>
</evidence>
<gene>
    <name evidence="1" type="ORF">FAES_2071</name>
</gene>
<dbReference type="HOGENOM" id="CLU_2069621_0_0_10"/>
<evidence type="ECO:0000313" key="1">
    <source>
        <dbReference type="EMBL" id="CCH00080.1"/>
    </source>
</evidence>
<reference evidence="1 2" key="1">
    <citation type="journal article" date="2012" name="J. Bacteriol.">
        <title>Genome Sequence of Fibrella aestuarina BUZ 2T, a Filamentous Marine Bacterium.</title>
        <authorList>
            <person name="Filippini M."/>
            <person name="Qi W."/>
            <person name="Blom J."/>
            <person name="Goesmann A."/>
            <person name="Smits T.H."/>
            <person name="Bagheri H.C."/>
        </authorList>
    </citation>
    <scope>NUCLEOTIDE SEQUENCE [LARGE SCALE GENOMIC DNA]</scope>
    <source>
        <strain evidence="2">BUZ 2T</strain>
    </source>
</reference>